<dbReference type="Pfam" id="PF26639">
    <property type="entry name" value="Het-6_barrel"/>
    <property type="match status" value="1"/>
</dbReference>
<name>A0ABR0E0G2_ZASCE</name>
<comment type="caution">
    <text evidence="2">The sequence shown here is derived from an EMBL/GenBank/DDBJ whole genome shotgun (WGS) entry which is preliminary data.</text>
</comment>
<dbReference type="PANTHER" id="PTHR24148">
    <property type="entry name" value="ANKYRIN REPEAT DOMAIN-CONTAINING PROTEIN 39 HOMOLOG-RELATED"/>
    <property type="match status" value="1"/>
</dbReference>
<evidence type="ECO:0000313" key="2">
    <source>
        <dbReference type="EMBL" id="KAK4494899.1"/>
    </source>
</evidence>
<dbReference type="InterPro" id="IPR010730">
    <property type="entry name" value="HET"/>
</dbReference>
<evidence type="ECO:0000313" key="3">
    <source>
        <dbReference type="Proteomes" id="UP001305779"/>
    </source>
</evidence>
<dbReference type="Pfam" id="PF06985">
    <property type="entry name" value="HET"/>
    <property type="match status" value="1"/>
</dbReference>
<gene>
    <name evidence="2" type="ORF">PRZ48_014255</name>
</gene>
<proteinExistence type="predicted"/>
<evidence type="ECO:0000259" key="1">
    <source>
        <dbReference type="Pfam" id="PF06985"/>
    </source>
</evidence>
<dbReference type="InterPro" id="IPR052895">
    <property type="entry name" value="HetReg/Transcr_Mod"/>
</dbReference>
<keyword evidence="3" id="KW-1185">Reference proteome</keyword>
<feature type="domain" description="Heterokaryon incompatibility" evidence="1">
    <location>
        <begin position="113"/>
        <end position="204"/>
    </location>
</feature>
<dbReference type="Proteomes" id="UP001305779">
    <property type="component" value="Unassembled WGS sequence"/>
</dbReference>
<sequence>MSRSAEHFEELVATFDHKAEGANDLYQMYEVYNMYALVDLVDEVRTLVHDISLNLNADESHDDEAAYYAKKLRDLEPEAMFEAWIQMFRASYPPLTPDMRAAEQLFGLAEADYEAVSYCWGDSRRTASMSLNGQSFEAPASAVEALQRFRHSKNSRVVWIDAICIDQADLKEKQFQIEMMVDVYRTASRTLAWLGNVTEEYIDLAPMICEDIGTYLTTDEVSRVCIVGSQTGLCDWFRERDIEPRCELSLAVYHPLAPEQCVAASTICLQVVAEKLQILSSDTQSPYHNNAERCAAREVTRENVARELASRTTHSSADTLSEPFQPSPNRQAFQAIIDWMGQGVTAAVLVGLKALLNKPWFTRLWVFQEMVNSPKLLCHLGHKVIDWQHFTITMDMFLRADPAYIRSYFMLEEGDISMKFWSLRLRLAIASTPDASLLDLACDSHTLDVRVPQDRIFALLSMTQWARNGAPLPQELRPNYSLSVRDCMCLATKAMIQETRTLEVFYKLGVPIGIDRQASREEPSTKDAATHRDDVDEEWPSWCPKWHEPVSAKDHDLVPGPQVCANQGAQMYNTLCEGRKAVISSVNDLSSPAVLFLEGTVVDTIEATCSGDLLLQTRQHIDDVGDAMQRTIERVDGGLVEQFAALMQYSFTDPGLLLTLLETIRKPLQGSTSLSTAQLLEALLPPHTNYDAVRLVEQLNTPESHDDNLRALVIKAYEHLVRVCMRAMVFRSKAGRIGVGPPTTKPGDSVVILWGGLRPFILRPVAEHHAFLGVAHVQSIMHGEAVREWEEAGRAVTTFELR</sequence>
<reference evidence="2 3" key="1">
    <citation type="journal article" date="2023" name="G3 (Bethesda)">
        <title>A chromosome-level genome assembly of Zasmidium syzygii isolated from banana leaves.</title>
        <authorList>
            <person name="van Westerhoven A.C."/>
            <person name="Mehrabi R."/>
            <person name="Talebi R."/>
            <person name="Steentjes M.B.F."/>
            <person name="Corcolon B."/>
            <person name="Chong P.A."/>
            <person name="Kema G.H.J."/>
            <person name="Seidl M.F."/>
        </authorList>
    </citation>
    <scope>NUCLEOTIDE SEQUENCE [LARGE SCALE GENOMIC DNA]</scope>
    <source>
        <strain evidence="2 3">P124</strain>
    </source>
</reference>
<protein>
    <recommendedName>
        <fullName evidence="1">Heterokaryon incompatibility domain-containing protein</fullName>
    </recommendedName>
</protein>
<accession>A0ABR0E0G2</accession>
<dbReference type="EMBL" id="JAXOVC010000013">
    <property type="protein sequence ID" value="KAK4494899.1"/>
    <property type="molecule type" value="Genomic_DNA"/>
</dbReference>
<organism evidence="2 3">
    <name type="scientific">Zasmidium cellare</name>
    <name type="common">Wine cellar mold</name>
    <name type="synonym">Racodium cellare</name>
    <dbReference type="NCBI Taxonomy" id="395010"/>
    <lineage>
        <taxon>Eukaryota</taxon>
        <taxon>Fungi</taxon>
        <taxon>Dikarya</taxon>
        <taxon>Ascomycota</taxon>
        <taxon>Pezizomycotina</taxon>
        <taxon>Dothideomycetes</taxon>
        <taxon>Dothideomycetidae</taxon>
        <taxon>Mycosphaerellales</taxon>
        <taxon>Mycosphaerellaceae</taxon>
        <taxon>Zasmidium</taxon>
    </lineage>
</organism>
<dbReference type="PANTHER" id="PTHR24148:SF64">
    <property type="entry name" value="HETEROKARYON INCOMPATIBILITY DOMAIN-CONTAINING PROTEIN"/>
    <property type="match status" value="1"/>
</dbReference>